<dbReference type="InterPro" id="IPR052035">
    <property type="entry name" value="ZnF_BED_domain_contain"/>
</dbReference>
<evidence type="ECO:0000313" key="6">
    <source>
        <dbReference type="EMBL" id="KAK9018998.1"/>
    </source>
</evidence>
<keyword evidence="4" id="KW-0862">Zinc</keyword>
<sequence length="282" mass="31719">MSDGSCSGPFRIHDNQYLDNYSPLESTKFELSANTPTMENIKNPKDIVITAADVVIVVAAVDGGAKQVDATNNEIQDPFTKRKRKKTSGVWEHFRLVKLYDETELCKCIHYGEKIKKLKDGTSTPLHRHIVDCPKLKAVNIDNDFKLHKCILSFVGVPPPYFGVCIYVSLFKCLKEWNIETNMATLTVDNAKTNDVVAKKLMEILNLQNKLVGGGKLFHVRCCAHILNLLVHDGLGEIEDIIHNVLESVKHVNTSQGRLHIFSELTKQLSMTKKYLILDVTT</sequence>
<dbReference type="SMART" id="SM00614">
    <property type="entry name" value="ZnF_BED"/>
    <property type="match status" value="1"/>
</dbReference>
<proteinExistence type="predicted"/>
<dbReference type="SUPFAM" id="SSF53098">
    <property type="entry name" value="Ribonuclease H-like"/>
    <property type="match status" value="1"/>
</dbReference>
<gene>
    <name evidence="6" type="ORF">V6N11_034041</name>
</gene>
<protein>
    <submittedName>
        <fullName evidence="6">Uncharacterized protein</fullName>
    </submittedName>
</protein>
<keyword evidence="3" id="KW-0863">Zinc-finger</keyword>
<evidence type="ECO:0000256" key="3">
    <source>
        <dbReference type="ARBA" id="ARBA00022771"/>
    </source>
</evidence>
<evidence type="ECO:0000313" key="7">
    <source>
        <dbReference type="Proteomes" id="UP001396334"/>
    </source>
</evidence>
<dbReference type="Proteomes" id="UP001396334">
    <property type="component" value="Unassembled WGS sequence"/>
</dbReference>
<keyword evidence="7" id="KW-1185">Reference proteome</keyword>
<keyword evidence="5" id="KW-0539">Nucleus</keyword>
<comment type="subcellular location">
    <subcellularLocation>
        <location evidence="1">Nucleus</location>
    </subcellularLocation>
</comment>
<comment type="caution">
    <text evidence="6">The sequence shown here is derived from an EMBL/GenBank/DDBJ whole genome shotgun (WGS) entry which is preliminary data.</text>
</comment>
<keyword evidence="2" id="KW-0479">Metal-binding</keyword>
<dbReference type="InterPro" id="IPR012337">
    <property type="entry name" value="RNaseH-like_sf"/>
</dbReference>
<accession>A0ABR2S1U3</accession>
<evidence type="ECO:0000256" key="1">
    <source>
        <dbReference type="ARBA" id="ARBA00004123"/>
    </source>
</evidence>
<evidence type="ECO:0000256" key="2">
    <source>
        <dbReference type="ARBA" id="ARBA00022723"/>
    </source>
</evidence>
<evidence type="ECO:0000256" key="5">
    <source>
        <dbReference type="ARBA" id="ARBA00023242"/>
    </source>
</evidence>
<organism evidence="6 7">
    <name type="scientific">Hibiscus sabdariffa</name>
    <name type="common">roselle</name>
    <dbReference type="NCBI Taxonomy" id="183260"/>
    <lineage>
        <taxon>Eukaryota</taxon>
        <taxon>Viridiplantae</taxon>
        <taxon>Streptophyta</taxon>
        <taxon>Embryophyta</taxon>
        <taxon>Tracheophyta</taxon>
        <taxon>Spermatophyta</taxon>
        <taxon>Magnoliopsida</taxon>
        <taxon>eudicotyledons</taxon>
        <taxon>Gunneridae</taxon>
        <taxon>Pentapetalae</taxon>
        <taxon>rosids</taxon>
        <taxon>malvids</taxon>
        <taxon>Malvales</taxon>
        <taxon>Malvaceae</taxon>
        <taxon>Malvoideae</taxon>
        <taxon>Hibiscus</taxon>
    </lineage>
</organism>
<dbReference type="EMBL" id="JBBPBN010000018">
    <property type="protein sequence ID" value="KAK9018998.1"/>
    <property type="molecule type" value="Genomic_DNA"/>
</dbReference>
<evidence type="ECO:0000256" key="4">
    <source>
        <dbReference type="ARBA" id="ARBA00022833"/>
    </source>
</evidence>
<dbReference type="PANTHER" id="PTHR46481:SF10">
    <property type="entry name" value="ZINC FINGER BED DOMAIN-CONTAINING PROTEIN 39"/>
    <property type="match status" value="1"/>
</dbReference>
<name>A0ABR2S1U3_9ROSI</name>
<dbReference type="PANTHER" id="PTHR46481">
    <property type="entry name" value="ZINC FINGER BED DOMAIN-CONTAINING PROTEIN 4"/>
    <property type="match status" value="1"/>
</dbReference>
<reference evidence="6 7" key="1">
    <citation type="journal article" date="2024" name="G3 (Bethesda)">
        <title>Genome assembly of Hibiscus sabdariffa L. provides insights into metabolisms of medicinal natural products.</title>
        <authorList>
            <person name="Kim T."/>
        </authorList>
    </citation>
    <scope>NUCLEOTIDE SEQUENCE [LARGE SCALE GENOMIC DNA]</scope>
    <source>
        <strain evidence="6">TK-2024</strain>
        <tissue evidence="6">Old leaves</tissue>
    </source>
</reference>